<dbReference type="Pfam" id="PF13385">
    <property type="entry name" value="Laminin_G_3"/>
    <property type="match status" value="1"/>
</dbReference>
<evidence type="ECO:0000259" key="2">
    <source>
        <dbReference type="Pfam" id="PF03372"/>
    </source>
</evidence>
<gene>
    <name evidence="3" type="ORF">QQ020_16370</name>
</gene>
<keyword evidence="1" id="KW-0732">Signal</keyword>
<dbReference type="SUPFAM" id="SSF56219">
    <property type="entry name" value="DNase I-like"/>
    <property type="match status" value="1"/>
</dbReference>
<dbReference type="PANTHER" id="PTHR41349">
    <property type="match status" value="1"/>
</dbReference>
<comment type="caution">
    <text evidence="3">The sequence shown here is derived from an EMBL/GenBank/DDBJ whole genome shotgun (WGS) entry which is preliminary data.</text>
</comment>
<dbReference type="Gene3D" id="3.60.10.10">
    <property type="entry name" value="Endonuclease/exonuclease/phosphatase"/>
    <property type="match status" value="1"/>
</dbReference>
<accession>A0ABT8LBI0</accession>
<dbReference type="EMBL" id="JAUJEB010000003">
    <property type="protein sequence ID" value="MDN5213648.1"/>
    <property type="molecule type" value="Genomic_DNA"/>
</dbReference>
<dbReference type="InterPro" id="IPR005135">
    <property type="entry name" value="Endo/exonuclease/phosphatase"/>
</dbReference>
<evidence type="ECO:0000256" key="1">
    <source>
        <dbReference type="SAM" id="SignalP"/>
    </source>
</evidence>
<sequence>MKMYKSFFLILLCLTSNAGYGYEPVNQTEPLIAVNMEEGRLNATHFSLSSFGKDSVTEGISGNAKYFSRENDNYTYVEIKTGKSLDPLWESRDFSVGVWVQTTAANTDYEVIASNKDWNSGKIKDFTTHHEFGLSRTSGQNKGWAIICQPDGSWAWNMGNGKNRLDYRPTAPRQQINDGEWHQIIFTVNRKDKEARMYFDGLNVAIYNMAGIEDLNSQLPVCLGTDAIAGKAAASFEGALDEFNVYDYVLSAGQVAKNYKQYVPAAKLPEPGNQAVSKLNLMAWNIWHGGRRHGREIGPQQVIDFIKDTGTDIIMMQETYGSGPLIADALGYYFYLASTNISVMSKYPILETKTVYDAFRCGVTTIQLSQKQKINLSSLWIHYLPAWRRDSQDPEATAEKLINGEGETRHKEIKEIVKLLDPYIRQADEIPFIIGGDFNSPSHKDWTANTAEWHNDLAVEWPVSKVMAEAGFNDSFREIRNDLKYASPTMTAEKITYRIDYIYYKGKSSEQWIRTCILSTREYGQATIRLLLPHFPLIESNKMIRNVLKIL</sequence>
<keyword evidence="3" id="KW-0255">Endonuclease</keyword>
<dbReference type="Gene3D" id="2.60.120.200">
    <property type="match status" value="1"/>
</dbReference>
<evidence type="ECO:0000313" key="3">
    <source>
        <dbReference type="EMBL" id="MDN5213648.1"/>
    </source>
</evidence>
<dbReference type="SUPFAM" id="SSF49899">
    <property type="entry name" value="Concanavalin A-like lectins/glucanases"/>
    <property type="match status" value="1"/>
</dbReference>
<dbReference type="Pfam" id="PF03372">
    <property type="entry name" value="Exo_endo_phos"/>
    <property type="match status" value="1"/>
</dbReference>
<dbReference type="InterPro" id="IPR013320">
    <property type="entry name" value="ConA-like_dom_sf"/>
</dbReference>
<feature type="chain" id="PRO_5045527698" evidence="1">
    <location>
        <begin position="19"/>
        <end position="551"/>
    </location>
</feature>
<protein>
    <submittedName>
        <fullName evidence="3">Endonuclease/exonuclease/phosphatase family protein</fullName>
    </submittedName>
</protein>
<dbReference type="GO" id="GO:0004519">
    <property type="term" value="F:endonuclease activity"/>
    <property type="evidence" value="ECO:0007669"/>
    <property type="project" value="UniProtKB-KW"/>
</dbReference>
<organism evidence="3 4">
    <name type="scientific">Agaribacillus aureus</name>
    <dbReference type="NCBI Taxonomy" id="3051825"/>
    <lineage>
        <taxon>Bacteria</taxon>
        <taxon>Pseudomonadati</taxon>
        <taxon>Bacteroidota</taxon>
        <taxon>Cytophagia</taxon>
        <taxon>Cytophagales</taxon>
        <taxon>Splendidivirgaceae</taxon>
        <taxon>Agaribacillus</taxon>
    </lineage>
</organism>
<feature type="signal peptide" evidence="1">
    <location>
        <begin position="1"/>
        <end position="18"/>
    </location>
</feature>
<reference evidence="3" key="1">
    <citation type="submission" date="2023-06" db="EMBL/GenBank/DDBJ databases">
        <title>Genomic of Agaribacillus aureum.</title>
        <authorList>
            <person name="Wang G."/>
        </authorList>
    </citation>
    <scope>NUCLEOTIDE SEQUENCE</scope>
    <source>
        <strain evidence="3">BMA12</strain>
    </source>
</reference>
<proteinExistence type="predicted"/>
<dbReference type="RefSeq" id="WP_346758985.1">
    <property type="nucleotide sequence ID" value="NZ_JAUJEB010000003.1"/>
</dbReference>
<name>A0ABT8LBI0_9BACT</name>
<evidence type="ECO:0000313" key="4">
    <source>
        <dbReference type="Proteomes" id="UP001172083"/>
    </source>
</evidence>
<dbReference type="PANTHER" id="PTHR41349:SF1">
    <property type="entry name" value="PROTEIN CBG08683"/>
    <property type="match status" value="1"/>
</dbReference>
<dbReference type="Proteomes" id="UP001172083">
    <property type="component" value="Unassembled WGS sequence"/>
</dbReference>
<keyword evidence="3" id="KW-0378">Hydrolase</keyword>
<dbReference type="InterPro" id="IPR036691">
    <property type="entry name" value="Endo/exonu/phosph_ase_sf"/>
</dbReference>
<feature type="domain" description="Endonuclease/exonuclease/phosphatase" evidence="2">
    <location>
        <begin position="282"/>
        <end position="506"/>
    </location>
</feature>
<keyword evidence="4" id="KW-1185">Reference proteome</keyword>
<keyword evidence="3" id="KW-0540">Nuclease</keyword>